<evidence type="ECO:0000313" key="2">
    <source>
        <dbReference type="Proteomes" id="UP001480082"/>
    </source>
</evidence>
<sequence length="134" mass="14112">MNDHAGDACQQTSLGTGALGLSFDHRVVTSLPVSLGLQLDTTIAIGGDQSLQAWGRAAWVHEFEPDRSVRPSFQAAPGYSFVVQGAAAAEDAVAVNAGLKMNWSNNTSMFATFDGKFGDGVQTYGGNVGFKVNW</sequence>
<reference evidence="1 2" key="1">
    <citation type="journal article" date="2024" name="Proc. Natl. Acad. Sci. U.S.A.">
        <title>The evolutionary genomics of adaptation to stress in wild rhizobium bacteria.</title>
        <authorList>
            <person name="Kehlet-Delgado H."/>
            <person name="Montoya A.P."/>
            <person name="Jensen K.T."/>
            <person name="Wendlandt C.E."/>
            <person name="Dexheimer C."/>
            <person name="Roberts M."/>
            <person name="Torres Martinez L."/>
            <person name="Friesen M.L."/>
            <person name="Griffitts J.S."/>
            <person name="Porter S.S."/>
        </authorList>
    </citation>
    <scope>NUCLEOTIDE SEQUENCE [LARGE SCALE GENOMIC DNA]</scope>
    <source>
        <strain evidence="1 2">M0468</strain>
    </source>
</reference>
<dbReference type="Proteomes" id="UP001480082">
    <property type="component" value="Unassembled WGS sequence"/>
</dbReference>
<name>A0ACC6SUG5_9HYPH</name>
<evidence type="ECO:0000313" key="1">
    <source>
        <dbReference type="EMBL" id="MER9283374.1"/>
    </source>
</evidence>
<protein>
    <submittedName>
        <fullName evidence="1">Autotransporter domain-containing protein</fullName>
    </submittedName>
</protein>
<comment type="caution">
    <text evidence="1">The sequence shown here is derived from an EMBL/GenBank/DDBJ whole genome shotgun (WGS) entry which is preliminary data.</text>
</comment>
<organism evidence="1 2">
    <name type="scientific">Mesorhizobium australicum</name>
    <dbReference type="NCBI Taxonomy" id="536018"/>
    <lineage>
        <taxon>Bacteria</taxon>
        <taxon>Pseudomonadati</taxon>
        <taxon>Pseudomonadota</taxon>
        <taxon>Alphaproteobacteria</taxon>
        <taxon>Hyphomicrobiales</taxon>
        <taxon>Phyllobacteriaceae</taxon>
        <taxon>Mesorhizobium</taxon>
    </lineage>
</organism>
<accession>A0ACC6SUG5</accession>
<keyword evidence="2" id="KW-1185">Reference proteome</keyword>
<gene>
    <name evidence="1" type="ORF">NKI81_05295</name>
</gene>
<dbReference type="EMBL" id="JAMYRI010000002">
    <property type="protein sequence ID" value="MER9283374.1"/>
    <property type="molecule type" value="Genomic_DNA"/>
</dbReference>
<proteinExistence type="predicted"/>